<dbReference type="PANTHER" id="PTHR34496">
    <property type="entry name" value="GLCNAC TRANSFERASE-RELATED"/>
    <property type="match status" value="1"/>
</dbReference>
<dbReference type="PANTHER" id="PTHR34496:SF10">
    <property type="entry name" value="GLCNAC TRANSFERASE"/>
    <property type="match status" value="1"/>
</dbReference>
<evidence type="ECO:0008006" key="2">
    <source>
        <dbReference type="Google" id="ProtNLM"/>
    </source>
</evidence>
<proteinExistence type="predicted"/>
<sequence>MNNTIFVSIASYRDKSCNETIKNLLKMAKYPDNIYIGICQQNKEGDQDALYNIDNKNINIIRISYKDAKGPVYARYLCSQLYNNEKYFMQIDSHSMFIKHWDIKCIYAIKNIKKFNLSQKPVLSHYPRSMKDYDSFSELKKNKITYVKDYSINSYNVIKFNGAKFIETNNSFIKTPYVTGGFIFTEGSFLKEIPYDDKLEYLFTGEEILNSIRFYTYGYDIFIPNENIIFHNYIRNDEPKLWDDIDYIDKKKIINKKIADVLKCKTNTDINKIINKGVGFNRDIKDYYKLINYIN</sequence>
<dbReference type="Pfam" id="PF11397">
    <property type="entry name" value="GlcNAc"/>
    <property type="match status" value="2"/>
</dbReference>
<dbReference type="SUPFAM" id="SSF53448">
    <property type="entry name" value="Nucleotide-diphospho-sugar transferases"/>
    <property type="match status" value="1"/>
</dbReference>
<protein>
    <recommendedName>
        <fullName evidence="2">Glycosyltransferase</fullName>
    </recommendedName>
</protein>
<evidence type="ECO:0000313" key="1">
    <source>
        <dbReference type="EMBL" id="QHU07594.1"/>
    </source>
</evidence>
<dbReference type="InterPro" id="IPR021067">
    <property type="entry name" value="Glycosyltransferase"/>
</dbReference>
<reference evidence="1" key="1">
    <citation type="journal article" date="2020" name="Nature">
        <title>Giant virus diversity and host interactions through global metagenomics.</title>
        <authorList>
            <person name="Schulz F."/>
            <person name="Roux S."/>
            <person name="Paez-Espino D."/>
            <person name="Jungbluth S."/>
            <person name="Walsh D.A."/>
            <person name="Denef V.J."/>
            <person name="McMahon K.D."/>
            <person name="Konstantinidis K.T."/>
            <person name="Eloe-Fadrosh E.A."/>
            <person name="Kyrpides N.C."/>
            <person name="Woyke T."/>
        </authorList>
    </citation>
    <scope>NUCLEOTIDE SEQUENCE</scope>
    <source>
        <strain evidence="1">GVMAG-S-1040241-154</strain>
    </source>
</reference>
<organism evidence="1">
    <name type="scientific">viral metagenome</name>
    <dbReference type="NCBI Taxonomy" id="1070528"/>
    <lineage>
        <taxon>unclassified sequences</taxon>
        <taxon>metagenomes</taxon>
        <taxon>organismal metagenomes</taxon>
    </lineage>
</organism>
<name>A0A6C0JV49_9ZZZZ</name>
<dbReference type="EMBL" id="MN740684">
    <property type="protein sequence ID" value="QHU07594.1"/>
    <property type="molecule type" value="Genomic_DNA"/>
</dbReference>
<dbReference type="InterPro" id="IPR029044">
    <property type="entry name" value="Nucleotide-diphossugar_trans"/>
</dbReference>
<dbReference type="AlphaFoldDB" id="A0A6C0JV49"/>
<accession>A0A6C0JV49</accession>